<gene>
    <name evidence="11" type="ORF">D0Y50_07350</name>
</gene>
<dbReference type="Gene3D" id="1.10.287.1260">
    <property type="match status" value="1"/>
</dbReference>
<dbReference type="GO" id="GO:0008381">
    <property type="term" value="F:mechanosensitive monoatomic ion channel activity"/>
    <property type="evidence" value="ECO:0007669"/>
    <property type="project" value="InterPro"/>
</dbReference>
<evidence type="ECO:0000256" key="5">
    <source>
        <dbReference type="ARBA" id="ARBA00022989"/>
    </source>
</evidence>
<dbReference type="InterPro" id="IPR011066">
    <property type="entry name" value="MscS_channel_C_sf"/>
</dbReference>
<dbReference type="Pfam" id="PF00924">
    <property type="entry name" value="MS_channel_2nd"/>
    <property type="match status" value="1"/>
</dbReference>
<keyword evidence="7" id="KW-0406">Ion transport</keyword>
<evidence type="ECO:0000256" key="4">
    <source>
        <dbReference type="ARBA" id="ARBA00022692"/>
    </source>
</evidence>
<name>A0A346NKY9_9ALTE</name>
<evidence type="ECO:0000259" key="9">
    <source>
        <dbReference type="Pfam" id="PF00924"/>
    </source>
</evidence>
<dbReference type="SUPFAM" id="SSF50182">
    <property type="entry name" value="Sm-like ribonucleoproteins"/>
    <property type="match status" value="1"/>
</dbReference>
<evidence type="ECO:0000313" key="12">
    <source>
        <dbReference type="Proteomes" id="UP000262073"/>
    </source>
</evidence>
<evidence type="ECO:0000313" key="11">
    <source>
        <dbReference type="EMBL" id="AXR06196.1"/>
    </source>
</evidence>
<keyword evidence="5 7" id="KW-1133">Transmembrane helix</keyword>
<dbReference type="KEGG" id="salm:D0Y50_07350"/>
<evidence type="ECO:0000256" key="2">
    <source>
        <dbReference type="ARBA" id="ARBA00008017"/>
    </source>
</evidence>
<feature type="transmembrane region" description="Helical" evidence="7">
    <location>
        <begin position="99"/>
        <end position="118"/>
    </location>
</feature>
<protein>
    <recommendedName>
        <fullName evidence="7">Small-conductance mechanosensitive channel</fullName>
    </recommendedName>
</protein>
<evidence type="ECO:0000259" key="10">
    <source>
        <dbReference type="Pfam" id="PF21082"/>
    </source>
</evidence>
<keyword evidence="12" id="KW-1185">Reference proteome</keyword>
<dbReference type="Pfam" id="PF21082">
    <property type="entry name" value="MS_channel_3rd"/>
    <property type="match status" value="1"/>
</dbReference>
<dbReference type="Gene3D" id="3.30.70.100">
    <property type="match status" value="1"/>
</dbReference>
<organism evidence="11 12">
    <name type="scientific">Salinimonas sediminis</name>
    <dbReference type="NCBI Taxonomy" id="2303538"/>
    <lineage>
        <taxon>Bacteria</taxon>
        <taxon>Pseudomonadati</taxon>
        <taxon>Pseudomonadota</taxon>
        <taxon>Gammaproteobacteria</taxon>
        <taxon>Alteromonadales</taxon>
        <taxon>Alteromonadaceae</taxon>
        <taxon>Alteromonas/Salinimonas group</taxon>
        <taxon>Salinimonas</taxon>
    </lineage>
</organism>
<dbReference type="AlphaFoldDB" id="A0A346NKY9"/>
<feature type="transmembrane region" description="Helical" evidence="7">
    <location>
        <begin position="77"/>
        <end position="93"/>
    </location>
</feature>
<keyword evidence="3" id="KW-1003">Cell membrane</keyword>
<evidence type="ECO:0000256" key="3">
    <source>
        <dbReference type="ARBA" id="ARBA00022475"/>
    </source>
</evidence>
<evidence type="ECO:0000256" key="8">
    <source>
        <dbReference type="SAM" id="MobiDB-lite"/>
    </source>
</evidence>
<dbReference type="InterPro" id="IPR006685">
    <property type="entry name" value="MscS_channel_2nd"/>
</dbReference>
<comment type="subcellular location">
    <subcellularLocation>
        <location evidence="7">Cell inner membrane</location>
        <topology evidence="7">Multi-pass membrane protein</topology>
    </subcellularLocation>
    <subcellularLocation>
        <location evidence="1">Cell membrane</location>
        <topology evidence="1">Multi-pass membrane protein</topology>
    </subcellularLocation>
</comment>
<evidence type="ECO:0000256" key="6">
    <source>
        <dbReference type="ARBA" id="ARBA00023136"/>
    </source>
</evidence>
<dbReference type="Gene3D" id="2.30.30.60">
    <property type="match status" value="1"/>
</dbReference>
<keyword evidence="7" id="KW-0813">Transport</keyword>
<feature type="region of interest" description="Disordered" evidence="8">
    <location>
        <begin position="298"/>
        <end position="388"/>
    </location>
</feature>
<feature type="compositionally biased region" description="Basic and acidic residues" evidence="8">
    <location>
        <begin position="359"/>
        <end position="373"/>
    </location>
</feature>
<keyword evidence="6 7" id="KW-0472">Membrane</keyword>
<proteinExistence type="inferred from homology"/>
<feature type="domain" description="Mechanosensitive ion channel MscS C-terminal" evidence="10">
    <location>
        <begin position="195"/>
        <end position="277"/>
    </location>
</feature>
<dbReference type="GO" id="GO:0005886">
    <property type="term" value="C:plasma membrane"/>
    <property type="evidence" value="ECO:0007669"/>
    <property type="project" value="UniProtKB-SubCell"/>
</dbReference>
<dbReference type="EMBL" id="CP031769">
    <property type="protein sequence ID" value="AXR06196.1"/>
    <property type="molecule type" value="Genomic_DNA"/>
</dbReference>
<sequence>MWAEAGQTTAAVGGTEGSGQALVQLYGDIIARLPSIGIGLAILLILFFISGPLASFILKPFNYITQSPLIRSVSRRVLSALIILLGAYLFLKLAGLTEFAVAIISGTGLLGLILGFAFRDIAENFISSLLLTVQRPFRIGDVVEVDNYLGVVQKVTARATTLVDFDGNHIQIPNATIYKGVIKNLTANPNMRGHFVIGVGYDCDVKQAQQLATSVIRAHQDILDNPEPQVLVDNLGSATLNLKVYFWIDVEKTSVLKMASVLMRELVSAFDEAGISMPDDAREVIFPQGIPGIRKEDANAEADHTQPQESQHAVKNTARPDNADAPPTPHQSVPAPATSAALPDSNTAPGSRQGSAAKRKTDDVSSETGEIRRQAAQARDPEDGNNIL</sequence>
<dbReference type="PANTHER" id="PTHR30221">
    <property type="entry name" value="SMALL-CONDUCTANCE MECHANOSENSITIVE CHANNEL"/>
    <property type="match status" value="1"/>
</dbReference>
<dbReference type="PANTHER" id="PTHR30221:SF1">
    <property type="entry name" value="SMALL-CONDUCTANCE MECHANOSENSITIVE CHANNEL"/>
    <property type="match status" value="1"/>
</dbReference>
<comment type="subunit">
    <text evidence="7">Homoheptamer.</text>
</comment>
<feature type="transmembrane region" description="Helical" evidence="7">
    <location>
        <begin position="36"/>
        <end position="57"/>
    </location>
</feature>
<dbReference type="InterPro" id="IPR045275">
    <property type="entry name" value="MscS_archaea/bacteria_type"/>
</dbReference>
<feature type="compositionally biased region" description="Polar residues" evidence="8">
    <location>
        <begin position="344"/>
        <end position="354"/>
    </location>
</feature>
<comment type="similarity">
    <text evidence="2 7">Belongs to the MscS (TC 1.A.23) family.</text>
</comment>
<dbReference type="OrthoDB" id="9793781at2"/>
<comment type="function">
    <text evidence="7">Mechanosensitive channel that participates in the regulation of osmotic pressure changes within the cell, opening in response to stretch forces in the membrane lipid bilayer, without the need for other proteins. Contributes to normal resistance to hypoosmotic shock. Forms an ion channel of 1.0 nanosiemens conductance with a slight preference for anions.</text>
</comment>
<keyword evidence="7" id="KW-0997">Cell inner membrane</keyword>
<reference evidence="11 12" key="1">
    <citation type="submission" date="2018-08" db="EMBL/GenBank/DDBJ databases">
        <title>Salinimonas sediminis sp. nov., a piezophilic bacterium isolated from a deep-sea sediment sample from the New Britain Trench.</title>
        <authorList>
            <person name="Cao J."/>
        </authorList>
    </citation>
    <scope>NUCLEOTIDE SEQUENCE [LARGE SCALE GENOMIC DNA]</scope>
    <source>
        <strain evidence="11 12">N102</strain>
    </source>
</reference>
<evidence type="ECO:0000256" key="1">
    <source>
        <dbReference type="ARBA" id="ARBA00004651"/>
    </source>
</evidence>
<dbReference type="RefSeq" id="WP_117316204.1">
    <property type="nucleotide sequence ID" value="NZ_CP031769.1"/>
</dbReference>
<keyword evidence="7" id="KW-0407">Ion channel</keyword>
<dbReference type="InterPro" id="IPR049278">
    <property type="entry name" value="MS_channel_C"/>
</dbReference>
<comment type="caution">
    <text evidence="7">Lacks conserved residue(s) required for the propagation of feature annotation.</text>
</comment>
<evidence type="ECO:0000256" key="7">
    <source>
        <dbReference type="RuleBase" id="RU369025"/>
    </source>
</evidence>
<accession>A0A346NKY9</accession>
<dbReference type="SUPFAM" id="SSF82689">
    <property type="entry name" value="Mechanosensitive channel protein MscS (YggB), C-terminal domain"/>
    <property type="match status" value="1"/>
</dbReference>
<dbReference type="InterPro" id="IPR010920">
    <property type="entry name" value="LSM_dom_sf"/>
</dbReference>
<dbReference type="Proteomes" id="UP000262073">
    <property type="component" value="Chromosome"/>
</dbReference>
<keyword evidence="4 7" id="KW-0812">Transmembrane</keyword>
<feature type="domain" description="Mechanosensitive ion channel MscS" evidence="9">
    <location>
        <begin position="120"/>
        <end position="186"/>
    </location>
</feature>
<dbReference type="InterPro" id="IPR023408">
    <property type="entry name" value="MscS_beta-dom_sf"/>
</dbReference>